<evidence type="ECO:0000259" key="7">
    <source>
        <dbReference type="Pfam" id="PF00520"/>
    </source>
</evidence>
<gene>
    <name evidence="8" type="ORF">CDAUBV1_LOCUS7072</name>
</gene>
<evidence type="ECO:0000313" key="8">
    <source>
        <dbReference type="EMBL" id="CAL5133843.1"/>
    </source>
</evidence>
<evidence type="ECO:0000256" key="2">
    <source>
        <dbReference type="ARBA" id="ARBA00022692"/>
    </source>
</evidence>
<feature type="compositionally biased region" description="Basic and acidic residues" evidence="5">
    <location>
        <begin position="56"/>
        <end position="71"/>
    </location>
</feature>
<feature type="region of interest" description="Disordered" evidence="5">
    <location>
        <begin position="52"/>
        <end position="71"/>
    </location>
</feature>
<dbReference type="PANTHER" id="PTHR45638:SF7">
    <property type="entry name" value="CYCLIC NUCLEOTIDE-GATED ION CHANNEL-LIKE, ISOFORM E"/>
    <property type="match status" value="1"/>
</dbReference>
<organism evidence="8 9">
    <name type="scientific">Calicophoron daubneyi</name>
    <name type="common">Rumen fluke</name>
    <name type="synonym">Paramphistomum daubneyi</name>
    <dbReference type="NCBI Taxonomy" id="300641"/>
    <lineage>
        <taxon>Eukaryota</taxon>
        <taxon>Metazoa</taxon>
        <taxon>Spiralia</taxon>
        <taxon>Lophotrochozoa</taxon>
        <taxon>Platyhelminthes</taxon>
        <taxon>Trematoda</taxon>
        <taxon>Digenea</taxon>
        <taxon>Plagiorchiida</taxon>
        <taxon>Pronocephalata</taxon>
        <taxon>Paramphistomoidea</taxon>
        <taxon>Paramphistomidae</taxon>
        <taxon>Calicophoron</taxon>
    </lineage>
</organism>
<dbReference type="InterPro" id="IPR050866">
    <property type="entry name" value="CNG_cation_channel"/>
</dbReference>
<evidence type="ECO:0000256" key="5">
    <source>
        <dbReference type="SAM" id="MobiDB-lite"/>
    </source>
</evidence>
<feature type="compositionally biased region" description="Polar residues" evidence="5">
    <location>
        <begin position="90"/>
        <end position="101"/>
    </location>
</feature>
<feature type="compositionally biased region" description="Polar residues" evidence="5">
    <location>
        <begin position="22"/>
        <end position="32"/>
    </location>
</feature>
<comment type="subcellular location">
    <subcellularLocation>
        <location evidence="1">Membrane</location>
        <topology evidence="1">Multi-pass membrane protein</topology>
    </subcellularLocation>
</comment>
<dbReference type="GO" id="GO:0016020">
    <property type="term" value="C:membrane"/>
    <property type="evidence" value="ECO:0007669"/>
    <property type="project" value="UniProtKB-SubCell"/>
</dbReference>
<keyword evidence="3 6" id="KW-1133">Transmembrane helix</keyword>
<dbReference type="Gene3D" id="1.10.287.70">
    <property type="match status" value="1"/>
</dbReference>
<accession>A0AAV2TF50</accession>
<evidence type="ECO:0000256" key="1">
    <source>
        <dbReference type="ARBA" id="ARBA00004141"/>
    </source>
</evidence>
<comment type="caution">
    <text evidence="8">The sequence shown here is derived from an EMBL/GenBank/DDBJ whole genome shotgun (WGS) entry which is preliminary data.</text>
</comment>
<feature type="compositionally biased region" description="Basic and acidic residues" evidence="5">
    <location>
        <begin position="11"/>
        <end position="20"/>
    </location>
</feature>
<evidence type="ECO:0000256" key="4">
    <source>
        <dbReference type="ARBA" id="ARBA00023136"/>
    </source>
</evidence>
<dbReference type="PANTHER" id="PTHR45638">
    <property type="entry name" value="CYCLIC NUCLEOTIDE-GATED CATION CHANNEL SUBUNIT A"/>
    <property type="match status" value="1"/>
</dbReference>
<feature type="transmembrane region" description="Helical" evidence="6">
    <location>
        <begin position="325"/>
        <end position="346"/>
    </location>
</feature>
<dbReference type="Proteomes" id="UP001497525">
    <property type="component" value="Unassembled WGS sequence"/>
</dbReference>
<protein>
    <recommendedName>
        <fullName evidence="7">Ion transport domain-containing protein</fullName>
    </recommendedName>
</protein>
<dbReference type="AlphaFoldDB" id="A0AAV2TF50"/>
<dbReference type="SUPFAM" id="SSF81324">
    <property type="entry name" value="Voltage-gated potassium channels"/>
    <property type="match status" value="1"/>
</dbReference>
<proteinExistence type="predicted"/>
<feature type="transmembrane region" description="Helical" evidence="6">
    <location>
        <begin position="192"/>
        <end position="215"/>
    </location>
</feature>
<evidence type="ECO:0000256" key="3">
    <source>
        <dbReference type="ARBA" id="ARBA00022989"/>
    </source>
</evidence>
<feature type="domain" description="Ion transport" evidence="7">
    <location>
        <begin position="193"/>
        <end position="390"/>
    </location>
</feature>
<dbReference type="InterPro" id="IPR005821">
    <property type="entry name" value="Ion_trans_dom"/>
</dbReference>
<dbReference type="Pfam" id="PF00520">
    <property type="entry name" value="Ion_trans"/>
    <property type="match status" value="1"/>
</dbReference>
<dbReference type="GO" id="GO:0005221">
    <property type="term" value="F:intracellularly cyclic nucleotide-activated monoatomic cation channel activity"/>
    <property type="evidence" value="ECO:0007669"/>
    <property type="project" value="InterPro"/>
</dbReference>
<dbReference type="EMBL" id="CAXLJL010000157">
    <property type="protein sequence ID" value="CAL5133843.1"/>
    <property type="molecule type" value="Genomic_DNA"/>
</dbReference>
<keyword evidence="2 6" id="KW-0812">Transmembrane</keyword>
<name>A0AAV2TF50_CALDB</name>
<evidence type="ECO:0000256" key="6">
    <source>
        <dbReference type="SAM" id="Phobius"/>
    </source>
</evidence>
<reference evidence="8" key="1">
    <citation type="submission" date="2024-06" db="EMBL/GenBank/DDBJ databases">
        <authorList>
            <person name="Liu X."/>
            <person name="Lenzi L."/>
            <person name="Haldenby T S."/>
            <person name="Uol C."/>
        </authorList>
    </citation>
    <scope>NUCLEOTIDE SEQUENCE</scope>
</reference>
<evidence type="ECO:0000313" key="9">
    <source>
        <dbReference type="Proteomes" id="UP001497525"/>
    </source>
</evidence>
<feature type="region of interest" description="Disordered" evidence="5">
    <location>
        <begin position="81"/>
        <end position="101"/>
    </location>
</feature>
<keyword evidence="4 6" id="KW-0472">Membrane</keyword>
<dbReference type="GO" id="GO:0044877">
    <property type="term" value="F:protein-containing complex binding"/>
    <property type="evidence" value="ECO:0007669"/>
    <property type="project" value="TreeGrafter"/>
</dbReference>
<feature type="region of interest" description="Disordered" evidence="5">
    <location>
        <begin position="1"/>
        <end position="38"/>
    </location>
</feature>
<sequence>MIDNEVSLRNLEFEQNKLDDSGPSNGTGNADKSTIHGRKRWHVLRHIMNTSNFLKTSDEHNPTENSGHRDSFMERFSVQRRGSFAKQRQEQNSDGTLEQNEDQFVNKEQQSVNLQDNTNIQKELASNEKKVKGVQSQQRVNALPLIQSDQASSGSSSTVSLRMLQDQEKFREFDGEFCILPFIFDPDSWAMMLWLTLVAVAVLYNLWFAIARQAFTELQSKHSELWYSLDGIADLIYILDFVAQIGTTYLECGLTVLNRRKMAWRYIRSIDFRLDILSVVPMDMLQFHFGVQPMLRFPRFIKIYRAQEWKSKVENRSIFPNLWRVINLIHILFLGCHWFASVYFIISRYENFAYSWNYQPSVNLTAGDWTWRAYLKCFYWATLALTTIGIEHEPITDIE</sequence>